<reference evidence="1" key="1">
    <citation type="submission" date="2022-06" db="EMBL/GenBank/DDBJ databases">
        <title>Uncovering the hologenomic basis of an extraordinary plant invasion.</title>
        <authorList>
            <person name="Bieker V.C."/>
            <person name="Martin M.D."/>
            <person name="Gilbert T."/>
            <person name="Hodgins K."/>
            <person name="Battlay P."/>
            <person name="Petersen B."/>
            <person name="Wilson J."/>
        </authorList>
    </citation>
    <scope>NUCLEOTIDE SEQUENCE</scope>
    <source>
        <strain evidence="1">AA19_3_7</strain>
        <tissue evidence="1">Leaf</tissue>
    </source>
</reference>
<dbReference type="EMBL" id="JAMZMK010011323">
    <property type="protein sequence ID" value="KAI7727771.1"/>
    <property type="molecule type" value="Genomic_DNA"/>
</dbReference>
<sequence length="81" mass="8848">LLTLLIDYKISQFLESSSQFKSGLINHAFAAALGPSSWFCNNNYNDNLILLICLHATQTMLILESPVGSDSDIMKSLPGDS</sequence>
<name>A0AAD5BQI3_AMBAR</name>
<dbReference type="Proteomes" id="UP001206925">
    <property type="component" value="Unassembled WGS sequence"/>
</dbReference>
<proteinExistence type="predicted"/>
<accession>A0AAD5BQI3</accession>
<evidence type="ECO:0000313" key="2">
    <source>
        <dbReference type="Proteomes" id="UP001206925"/>
    </source>
</evidence>
<gene>
    <name evidence="1" type="ORF">M8C21_018402</name>
</gene>
<dbReference type="AlphaFoldDB" id="A0AAD5BQI3"/>
<evidence type="ECO:0000313" key="1">
    <source>
        <dbReference type="EMBL" id="KAI7727771.1"/>
    </source>
</evidence>
<organism evidence="1 2">
    <name type="scientific">Ambrosia artemisiifolia</name>
    <name type="common">Common ragweed</name>
    <dbReference type="NCBI Taxonomy" id="4212"/>
    <lineage>
        <taxon>Eukaryota</taxon>
        <taxon>Viridiplantae</taxon>
        <taxon>Streptophyta</taxon>
        <taxon>Embryophyta</taxon>
        <taxon>Tracheophyta</taxon>
        <taxon>Spermatophyta</taxon>
        <taxon>Magnoliopsida</taxon>
        <taxon>eudicotyledons</taxon>
        <taxon>Gunneridae</taxon>
        <taxon>Pentapetalae</taxon>
        <taxon>asterids</taxon>
        <taxon>campanulids</taxon>
        <taxon>Asterales</taxon>
        <taxon>Asteraceae</taxon>
        <taxon>Asteroideae</taxon>
        <taxon>Heliantheae alliance</taxon>
        <taxon>Heliantheae</taxon>
        <taxon>Ambrosia</taxon>
    </lineage>
</organism>
<comment type="caution">
    <text evidence="1">The sequence shown here is derived from an EMBL/GenBank/DDBJ whole genome shotgun (WGS) entry which is preliminary data.</text>
</comment>
<feature type="non-terminal residue" evidence="1">
    <location>
        <position position="81"/>
    </location>
</feature>
<protein>
    <submittedName>
        <fullName evidence="1">Uncharacterized protein</fullName>
    </submittedName>
</protein>
<keyword evidence="2" id="KW-1185">Reference proteome</keyword>